<dbReference type="Pfam" id="PF03601">
    <property type="entry name" value="Cons_hypoth698"/>
    <property type="match status" value="1"/>
</dbReference>
<organism evidence="8 9">
    <name type="scientific">Sphingomonas arvum</name>
    <dbReference type="NCBI Taxonomy" id="2992113"/>
    <lineage>
        <taxon>Bacteria</taxon>
        <taxon>Pseudomonadati</taxon>
        <taxon>Pseudomonadota</taxon>
        <taxon>Alphaproteobacteria</taxon>
        <taxon>Sphingomonadales</taxon>
        <taxon>Sphingomonadaceae</taxon>
        <taxon>Sphingomonas</taxon>
    </lineage>
</organism>
<feature type="transmembrane region" description="Helical" evidence="7">
    <location>
        <begin position="135"/>
        <end position="157"/>
    </location>
</feature>
<name>A0ABT3JEZ4_9SPHN</name>
<feature type="transmembrane region" description="Helical" evidence="7">
    <location>
        <begin position="163"/>
        <end position="188"/>
    </location>
</feature>
<feature type="transmembrane region" description="Helical" evidence="7">
    <location>
        <begin position="76"/>
        <end position="98"/>
    </location>
</feature>
<feature type="transmembrane region" description="Helical" evidence="7">
    <location>
        <begin position="266"/>
        <end position="284"/>
    </location>
</feature>
<dbReference type="EMBL" id="JAPDOB010000001">
    <property type="protein sequence ID" value="MCW3797579.1"/>
    <property type="molecule type" value="Genomic_DNA"/>
</dbReference>
<evidence type="ECO:0000256" key="2">
    <source>
        <dbReference type="ARBA" id="ARBA00007977"/>
    </source>
</evidence>
<keyword evidence="3" id="KW-1003">Cell membrane</keyword>
<comment type="similarity">
    <text evidence="2">Belongs to the UPF0324 family.</text>
</comment>
<comment type="caution">
    <text evidence="8">The sequence shown here is derived from an EMBL/GenBank/DDBJ whole genome shotgun (WGS) entry which is preliminary data.</text>
</comment>
<evidence type="ECO:0000256" key="3">
    <source>
        <dbReference type="ARBA" id="ARBA00022475"/>
    </source>
</evidence>
<dbReference type="PANTHER" id="PTHR30106">
    <property type="entry name" value="INNER MEMBRANE PROTEIN YEIH-RELATED"/>
    <property type="match status" value="1"/>
</dbReference>
<protein>
    <submittedName>
        <fullName evidence="8">Sulfate exporter family transporter</fullName>
    </submittedName>
</protein>
<feature type="transmembrane region" description="Helical" evidence="7">
    <location>
        <begin position="195"/>
        <end position="217"/>
    </location>
</feature>
<keyword evidence="4 7" id="KW-0812">Transmembrane</keyword>
<evidence type="ECO:0000256" key="1">
    <source>
        <dbReference type="ARBA" id="ARBA00004651"/>
    </source>
</evidence>
<keyword evidence="5 7" id="KW-1133">Transmembrane helix</keyword>
<proteinExistence type="inferred from homology"/>
<keyword evidence="6 7" id="KW-0472">Membrane</keyword>
<accession>A0ABT3JEZ4</accession>
<evidence type="ECO:0000256" key="6">
    <source>
        <dbReference type="ARBA" id="ARBA00023136"/>
    </source>
</evidence>
<feature type="transmembrane region" description="Helical" evidence="7">
    <location>
        <begin position="104"/>
        <end position="123"/>
    </location>
</feature>
<feature type="transmembrane region" description="Helical" evidence="7">
    <location>
        <begin position="46"/>
        <end position="64"/>
    </location>
</feature>
<comment type="subcellular location">
    <subcellularLocation>
        <location evidence="1">Cell membrane</location>
        <topology evidence="1">Multi-pass membrane protein</topology>
    </subcellularLocation>
</comment>
<dbReference type="Proteomes" id="UP001526246">
    <property type="component" value="Unassembled WGS sequence"/>
</dbReference>
<evidence type="ECO:0000313" key="8">
    <source>
        <dbReference type="EMBL" id="MCW3797579.1"/>
    </source>
</evidence>
<sequence>MNASAPVRKRVRTPGQLLPGILLCLAVGAAAELAGAIEAAVFSRAWLEPLVLAILLGMVIGNAVDIPKAVKPGIRFSAKSVLDVAVALLGATLSLAALESLGGTTVLLIALMVFVALAGAFLLGRALGLGARLAMLIAAGNAICGNSAIAAVAPIIGADEEEVAAAISLTALLGVFTVLALPIAVYIFGLALPRYAVLTGLTVYAVPQVIAAAAPFGTATVTLATFVKLARVLMLGPLTLALSLLAPRFDGTAQRPPDGRSQPTLFLPWFIVAFLLLAACRWTGLLSDQVAGWLGTLSNYLAVVAMAALGFGVRLRSLFEVGPRVALGTALANVLMLVLAIGMLHIL</sequence>
<feature type="transmembrane region" description="Helical" evidence="7">
    <location>
        <begin position="290"/>
        <end position="313"/>
    </location>
</feature>
<feature type="transmembrane region" description="Helical" evidence="7">
    <location>
        <begin position="229"/>
        <end position="246"/>
    </location>
</feature>
<evidence type="ECO:0000256" key="7">
    <source>
        <dbReference type="SAM" id="Phobius"/>
    </source>
</evidence>
<feature type="transmembrane region" description="Helical" evidence="7">
    <location>
        <begin position="325"/>
        <end position="346"/>
    </location>
</feature>
<keyword evidence="9" id="KW-1185">Reference proteome</keyword>
<evidence type="ECO:0000256" key="5">
    <source>
        <dbReference type="ARBA" id="ARBA00022989"/>
    </source>
</evidence>
<dbReference type="PANTHER" id="PTHR30106:SF2">
    <property type="entry name" value="UPF0324 INNER MEMBRANE PROTEIN YEIH"/>
    <property type="match status" value="1"/>
</dbReference>
<evidence type="ECO:0000256" key="4">
    <source>
        <dbReference type="ARBA" id="ARBA00022692"/>
    </source>
</evidence>
<evidence type="ECO:0000313" key="9">
    <source>
        <dbReference type="Proteomes" id="UP001526246"/>
    </source>
</evidence>
<dbReference type="InterPro" id="IPR018383">
    <property type="entry name" value="UPF0324_pro"/>
</dbReference>
<reference evidence="8 9" key="1">
    <citation type="submission" date="2022-10" db="EMBL/GenBank/DDBJ databases">
        <title>Sphingomonas sp.</title>
        <authorList>
            <person name="Jin C."/>
        </authorList>
    </citation>
    <scope>NUCLEOTIDE SEQUENCE [LARGE SCALE GENOMIC DNA]</scope>
    <source>
        <strain evidence="8 9">BN140010</strain>
    </source>
</reference>
<gene>
    <name evidence="8" type="ORF">OMW55_07155</name>
</gene>
<dbReference type="RefSeq" id="WP_264881878.1">
    <property type="nucleotide sequence ID" value="NZ_JAPDOB010000001.1"/>
</dbReference>